<evidence type="ECO:0000256" key="4">
    <source>
        <dbReference type="ARBA" id="ARBA00023136"/>
    </source>
</evidence>
<dbReference type="CDD" id="cd00051">
    <property type="entry name" value="EFh"/>
    <property type="match status" value="1"/>
</dbReference>
<keyword evidence="2 5" id="KW-0812">Transmembrane</keyword>
<evidence type="ECO:0000256" key="2">
    <source>
        <dbReference type="ARBA" id="ARBA00022692"/>
    </source>
</evidence>
<evidence type="ECO:0000313" key="7">
    <source>
        <dbReference type="EMBL" id="CAJ1943445.1"/>
    </source>
</evidence>
<comment type="caution">
    <text evidence="7">The sequence shown here is derived from an EMBL/GenBank/DDBJ whole genome shotgun (WGS) entry which is preliminary data.</text>
</comment>
<name>A0AAD2CTM1_9STRA</name>
<dbReference type="Pfam" id="PF08507">
    <property type="entry name" value="COPI_assoc"/>
    <property type="match status" value="1"/>
</dbReference>
<evidence type="ECO:0000313" key="8">
    <source>
        <dbReference type="Proteomes" id="UP001295423"/>
    </source>
</evidence>
<keyword evidence="4 5" id="KW-0472">Membrane</keyword>
<feature type="domain" description="EF-hand" evidence="6">
    <location>
        <begin position="180"/>
        <end position="215"/>
    </location>
</feature>
<protein>
    <recommendedName>
        <fullName evidence="6">EF-hand domain-containing protein</fullName>
    </recommendedName>
</protein>
<dbReference type="InterPro" id="IPR002048">
    <property type="entry name" value="EF_hand_dom"/>
</dbReference>
<reference evidence="7" key="1">
    <citation type="submission" date="2023-08" db="EMBL/GenBank/DDBJ databases">
        <authorList>
            <person name="Audoor S."/>
            <person name="Bilcke G."/>
        </authorList>
    </citation>
    <scope>NUCLEOTIDE SEQUENCE</scope>
</reference>
<feature type="transmembrane region" description="Helical" evidence="5">
    <location>
        <begin position="52"/>
        <end position="72"/>
    </location>
</feature>
<dbReference type="GO" id="GO:0016020">
    <property type="term" value="C:membrane"/>
    <property type="evidence" value="ECO:0007669"/>
    <property type="project" value="UniProtKB-SubCell"/>
</dbReference>
<accession>A0AAD2CTM1</accession>
<sequence>MTTAYASANNTADVETLHKIGNAAEVANETRTFTKERVAELQEGVDEGNMSLRLLSSIGALMLIVVSVLTSFADLLMINGGSFLFGCYGFILGFVILILEYGKRVPAFGNMESKLYKNMGCLKTVWGRGCLLFFAGTVEFAQNDFINYAVGIYLCSVGVLFILVGRSAARKTATARRNLYTSEQLEKMFVGVDQDGGGFITKSQFGDLTVELDMDLTRREIEIAFRQIDVQNESRIDFSAFMRWWNDEATEKLDSFIPPSDMA</sequence>
<feature type="transmembrane region" description="Helical" evidence="5">
    <location>
        <begin position="120"/>
        <end position="138"/>
    </location>
</feature>
<keyword evidence="3 5" id="KW-1133">Transmembrane helix</keyword>
<proteinExistence type="predicted"/>
<keyword evidence="8" id="KW-1185">Reference proteome</keyword>
<gene>
    <name evidence="7" type="ORF">CYCCA115_LOCUS8443</name>
</gene>
<dbReference type="InterPro" id="IPR011992">
    <property type="entry name" value="EF-hand-dom_pair"/>
</dbReference>
<dbReference type="EMBL" id="CAKOGP040001113">
    <property type="protein sequence ID" value="CAJ1943445.1"/>
    <property type="molecule type" value="Genomic_DNA"/>
</dbReference>
<dbReference type="SUPFAM" id="SSF47473">
    <property type="entry name" value="EF-hand"/>
    <property type="match status" value="1"/>
</dbReference>
<comment type="subcellular location">
    <subcellularLocation>
        <location evidence="1">Membrane</location>
        <topology evidence="1">Multi-pass membrane protein</topology>
    </subcellularLocation>
</comment>
<feature type="transmembrane region" description="Helical" evidence="5">
    <location>
        <begin position="78"/>
        <end position="99"/>
    </location>
</feature>
<evidence type="ECO:0000256" key="3">
    <source>
        <dbReference type="ARBA" id="ARBA00022989"/>
    </source>
</evidence>
<dbReference type="PROSITE" id="PS50222">
    <property type="entry name" value="EF_HAND_2"/>
    <property type="match status" value="1"/>
</dbReference>
<organism evidence="7 8">
    <name type="scientific">Cylindrotheca closterium</name>
    <dbReference type="NCBI Taxonomy" id="2856"/>
    <lineage>
        <taxon>Eukaryota</taxon>
        <taxon>Sar</taxon>
        <taxon>Stramenopiles</taxon>
        <taxon>Ochrophyta</taxon>
        <taxon>Bacillariophyta</taxon>
        <taxon>Bacillariophyceae</taxon>
        <taxon>Bacillariophycidae</taxon>
        <taxon>Bacillariales</taxon>
        <taxon>Bacillariaceae</taxon>
        <taxon>Cylindrotheca</taxon>
    </lineage>
</organism>
<evidence type="ECO:0000256" key="5">
    <source>
        <dbReference type="SAM" id="Phobius"/>
    </source>
</evidence>
<feature type="transmembrane region" description="Helical" evidence="5">
    <location>
        <begin position="150"/>
        <end position="169"/>
    </location>
</feature>
<dbReference type="GO" id="GO:0005509">
    <property type="term" value="F:calcium ion binding"/>
    <property type="evidence" value="ECO:0007669"/>
    <property type="project" value="InterPro"/>
</dbReference>
<dbReference type="AlphaFoldDB" id="A0AAD2CTM1"/>
<dbReference type="InterPro" id="IPR013714">
    <property type="entry name" value="Golgi_TVP15"/>
</dbReference>
<dbReference type="Gene3D" id="1.10.238.10">
    <property type="entry name" value="EF-hand"/>
    <property type="match status" value="1"/>
</dbReference>
<dbReference type="Proteomes" id="UP001295423">
    <property type="component" value="Unassembled WGS sequence"/>
</dbReference>
<evidence type="ECO:0000259" key="6">
    <source>
        <dbReference type="PROSITE" id="PS50222"/>
    </source>
</evidence>
<evidence type="ECO:0000256" key="1">
    <source>
        <dbReference type="ARBA" id="ARBA00004141"/>
    </source>
</evidence>